<dbReference type="Proteomes" id="UP001063166">
    <property type="component" value="Unassembled WGS sequence"/>
</dbReference>
<accession>A0A9P3PSV9</accession>
<comment type="caution">
    <text evidence="1">The sequence shown here is derived from an EMBL/GenBank/DDBJ whole genome shotgun (WGS) entry which is preliminary data.</text>
</comment>
<sequence>MSESVHLAIAFGRLASASARPACIRPGRAYATHEGLFQTAERYRALIPGPHTSQLRAFPPWICYVNRFHGEKSLTWECFF</sequence>
<name>A0A9P3PSV9_LYOSH</name>
<reference evidence="1" key="1">
    <citation type="submission" date="2022-07" db="EMBL/GenBank/DDBJ databases">
        <title>The genome of Lyophyllum shimeji provides insight into the initial evolution of ectomycorrhizal fungal genome.</title>
        <authorList>
            <person name="Kobayashi Y."/>
            <person name="Shibata T."/>
            <person name="Hirakawa H."/>
            <person name="Shigenobu S."/>
            <person name="Nishiyama T."/>
            <person name="Yamada A."/>
            <person name="Hasebe M."/>
            <person name="Kawaguchi M."/>
        </authorList>
    </citation>
    <scope>NUCLEOTIDE SEQUENCE</scope>
    <source>
        <strain evidence="1">AT787</strain>
    </source>
</reference>
<dbReference type="EMBL" id="BRPK01000009">
    <property type="protein sequence ID" value="GLB40968.1"/>
    <property type="molecule type" value="Genomic_DNA"/>
</dbReference>
<protein>
    <submittedName>
        <fullName evidence="1">Uncharacterized protein</fullName>
    </submittedName>
</protein>
<dbReference type="AlphaFoldDB" id="A0A9P3PSV9"/>
<gene>
    <name evidence="1" type="ORF">LshimejAT787_0901830</name>
</gene>
<organism evidence="1 2">
    <name type="scientific">Lyophyllum shimeji</name>
    <name type="common">Hon-shimeji</name>
    <name type="synonym">Tricholoma shimeji</name>
    <dbReference type="NCBI Taxonomy" id="47721"/>
    <lineage>
        <taxon>Eukaryota</taxon>
        <taxon>Fungi</taxon>
        <taxon>Dikarya</taxon>
        <taxon>Basidiomycota</taxon>
        <taxon>Agaricomycotina</taxon>
        <taxon>Agaricomycetes</taxon>
        <taxon>Agaricomycetidae</taxon>
        <taxon>Agaricales</taxon>
        <taxon>Tricholomatineae</taxon>
        <taxon>Lyophyllaceae</taxon>
        <taxon>Lyophyllum</taxon>
    </lineage>
</organism>
<evidence type="ECO:0000313" key="1">
    <source>
        <dbReference type="EMBL" id="GLB40968.1"/>
    </source>
</evidence>
<evidence type="ECO:0000313" key="2">
    <source>
        <dbReference type="Proteomes" id="UP001063166"/>
    </source>
</evidence>
<proteinExistence type="predicted"/>
<keyword evidence="2" id="KW-1185">Reference proteome</keyword>